<dbReference type="GO" id="GO:0005886">
    <property type="term" value="C:plasma membrane"/>
    <property type="evidence" value="ECO:0007669"/>
    <property type="project" value="UniProtKB-SubCell"/>
</dbReference>
<accession>A0A6G1LPB8</accession>
<keyword evidence="5 10" id="KW-0552">Olfaction</keyword>
<comment type="caution">
    <text evidence="10">Lacks conserved residue(s) required for the propagation of feature annotation.</text>
</comment>
<feature type="transmembrane region" description="Helical" evidence="10">
    <location>
        <begin position="256"/>
        <end position="276"/>
    </location>
</feature>
<keyword evidence="12" id="KW-1185">Reference proteome</keyword>
<reference evidence="11 12" key="1">
    <citation type="submission" date="2019-08" db="EMBL/GenBank/DDBJ databases">
        <title>High quality draft denovo assembly of Nylanderia fulva.</title>
        <authorList>
            <person name="Vargo E.L."/>
            <person name="Tarone A.M."/>
            <person name="Konganti K.R."/>
        </authorList>
    </citation>
    <scope>NUCLEOTIDE SEQUENCE [LARGE SCALE GENOMIC DNA]</scope>
    <source>
        <strain evidence="11">TAMU-Nful-2015</strain>
        <tissue evidence="11">Whole body</tissue>
    </source>
</reference>
<evidence type="ECO:0000256" key="2">
    <source>
        <dbReference type="ARBA" id="ARBA00022475"/>
    </source>
</evidence>
<dbReference type="PANTHER" id="PTHR21137:SF35">
    <property type="entry name" value="ODORANT RECEPTOR 19A-RELATED"/>
    <property type="match status" value="1"/>
</dbReference>
<keyword evidence="3 10" id="KW-0716">Sensory transduction</keyword>
<protein>
    <recommendedName>
        <fullName evidence="10">Odorant receptor</fullName>
    </recommendedName>
</protein>
<evidence type="ECO:0000256" key="6">
    <source>
        <dbReference type="ARBA" id="ARBA00022989"/>
    </source>
</evidence>
<evidence type="ECO:0000256" key="1">
    <source>
        <dbReference type="ARBA" id="ARBA00004651"/>
    </source>
</evidence>
<feature type="transmembrane region" description="Helical" evidence="10">
    <location>
        <begin position="113"/>
        <end position="140"/>
    </location>
</feature>
<evidence type="ECO:0000256" key="9">
    <source>
        <dbReference type="ARBA" id="ARBA00023224"/>
    </source>
</evidence>
<evidence type="ECO:0000313" key="11">
    <source>
        <dbReference type="EMBL" id="KAF3054301.1"/>
    </source>
</evidence>
<name>A0A6G1LPB8_9HYME</name>
<dbReference type="PANTHER" id="PTHR21137">
    <property type="entry name" value="ODORANT RECEPTOR"/>
    <property type="match status" value="1"/>
</dbReference>
<comment type="subcellular location">
    <subcellularLocation>
        <location evidence="1 10">Cell membrane</location>
        <topology evidence="1 10">Multi-pass membrane protein</topology>
    </subcellularLocation>
</comment>
<dbReference type="InterPro" id="IPR004117">
    <property type="entry name" value="7tm6_olfct_rcpt"/>
</dbReference>
<gene>
    <name evidence="11" type="primary">Or-119</name>
    <name evidence="11" type="synonym">Nful_v1.0-Or-119</name>
    <name evidence="11" type="ORF">NFUL_NFUL000353</name>
</gene>
<comment type="similarity">
    <text evidence="10">Belongs to the insect chemoreceptor superfamily. Heteromeric odorant receptor channel (TC 1.A.69) family.</text>
</comment>
<dbReference type="AlphaFoldDB" id="A0A6G1LPB8"/>
<organism evidence="11 12">
    <name type="scientific">Nylanderia fulva</name>
    <dbReference type="NCBI Taxonomy" id="613905"/>
    <lineage>
        <taxon>Eukaryota</taxon>
        <taxon>Metazoa</taxon>
        <taxon>Ecdysozoa</taxon>
        <taxon>Arthropoda</taxon>
        <taxon>Hexapoda</taxon>
        <taxon>Insecta</taxon>
        <taxon>Pterygota</taxon>
        <taxon>Neoptera</taxon>
        <taxon>Endopterygota</taxon>
        <taxon>Hymenoptera</taxon>
        <taxon>Apocrita</taxon>
        <taxon>Aculeata</taxon>
        <taxon>Formicoidea</taxon>
        <taxon>Formicidae</taxon>
        <taxon>Formicinae</taxon>
        <taxon>Nylanderia</taxon>
    </lineage>
</organism>
<evidence type="ECO:0000256" key="10">
    <source>
        <dbReference type="RuleBase" id="RU351113"/>
    </source>
</evidence>
<dbReference type="OrthoDB" id="8185860at2759"/>
<evidence type="ECO:0000256" key="4">
    <source>
        <dbReference type="ARBA" id="ARBA00022692"/>
    </source>
</evidence>
<dbReference type="GO" id="GO:0007165">
    <property type="term" value="P:signal transduction"/>
    <property type="evidence" value="ECO:0007669"/>
    <property type="project" value="UniProtKB-KW"/>
</dbReference>
<sequence>MVDLTRASSIITWNKWFLTFLGLWPLKVNQPIFIFFCVYMIIYCIMGLNHLIKNFSQPELVVANLTDNILLTMILGKMFICRRSCKIMAKFLKAIESDFLTEKYSNIQEKMAYLYYNNIALIFIKISLSLNAVAATLYYFKTFFDNWSAIMSGNFSYDLPYPVHPFFEIKDMSTYMCVCTYLLLNLPLITCGYGGPDAFVLTMALHICGQLAVLSYKINYLLKDRESYHSHVTSIVLRHYHLITLAEILENNFNMLFLEQTLGTVFLLCLTLYNMITNSESDDTVNGINYKVIAFMLYICCVLSTILAYCYIGECLIKESTGLRDALYNSNWYNNSPSHTKLLSICMTRSEKPLVLTAGKFCVLSLNTFTSIVKTSMAYLSVLRNFV</sequence>
<dbReference type="EMBL" id="SGBU01000042">
    <property type="protein sequence ID" value="KAF3054301.1"/>
    <property type="molecule type" value="Genomic_DNA"/>
</dbReference>
<feature type="transmembrane region" description="Helical" evidence="10">
    <location>
        <begin position="172"/>
        <end position="191"/>
    </location>
</feature>
<keyword evidence="6 10" id="KW-1133">Transmembrane helix</keyword>
<feature type="transmembrane region" description="Helical" evidence="10">
    <location>
        <begin position="60"/>
        <end position="80"/>
    </location>
</feature>
<proteinExistence type="inferred from homology"/>
<evidence type="ECO:0000313" key="12">
    <source>
        <dbReference type="Proteomes" id="UP000479987"/>
    </source>
</evidence>
<comment type="caution">
    <text evidence="11">The sequence shown here is derived from an EMBL/GenBank/DDBJ whole genome shotgun (WGS) entry which is preliminary data.</text>
</comment>
<evidence type="ECO:0000256" key="8">
    <source>
        <dbReference type="ARBA" id="ARBA00023170"/>
    </source>
</evidence>
<dbReference type="GO" id="GO:0004984">
    <property type="term" value="F:olfactory receptor activity"/>
    <property type="evidence" value="ECO:0007669"/>
    <property type="project" value="InterPro"/>
</dbReference>
<keyword evidence="8 10" id="KW-0675">Receptor</keyword>
<dbReference type="Proteomes" id="UP000479987">
    <property type="component" value="Unassembled WGS sequence"/>
</dbReference>
<dbReference type="Pfam" id="PF02949">
    <property type="entry name" value="7tm_6"/>
    <property type="match status" value="1"/>
</dbReference>
<evidence type="ECO:0000256" key="3">
    <source>
        <dbReference type="ARBA" id="ARBA00022606"/>
    </source>
</evidence>
<evidence type="ECO:0000256" key="7">
    <source>
        <dbReference type="ARBA" id="ARBA00023136"/>
    </source>
</evidence>
<evidence type="ECO:0000256" key="5">
    <source>
        <dbReference type="ARBA" id="ARBA00022725"/>
    </source>
</evidence>
<feature type="transmembrane region" description="Helical" evidence="10">
    <location>
        <begin position="31"/>
        <end position="48"/>
    </location>
</feature>
<feature type="transmembrane region" description="Helical" evidence="10">
    <location>
        <begin position="288"/>
        <end position="312"/>
    </location>
</feature>
<keyword evidence="7 10" id="KW-0472">Membrane</keyword>
<keyword evidence="2" id="KW-1003">Cell membrane</keyword>
<keyword evidence="4 10" id="KW-0812">Transmembrane</keyword>
<keyword evidence="9 10" id="KW-0807">Transducer</keyword>
<dbReference type="GO" id="GO:0005549">
    <property type="term" value="F:odorant binding"/>
    <property type="evidence" value="ECO:0007669"/>
    <property type="project" value="InterPro"/>
</dbReference>